<feature type="transmembrane region" description="Helical" evidence="6">
    <location>
        <begin position="7"/>
        <end position="29"/>
    </location>
</feature>
<evidence type="ECO:0000256" key="4">
    <source>
        <dbReference type="ARBA" id="ARBA00022989"/>
    </source>
</evidence>
<dbReference type="Proteomes" id="UP000325577">
    <property type="component" value="Linkage Group LG0"/>
</dbReference>
<evidence type="ECO:0000256" key="5">
    <source>
        <dbReference type="ARBA" id="ARBA00023136"/>
    </source>
</evidence>
<accession>A0A5J5C1C9</accession>
<comment type="similarity">
    <text evidence="2 6">Belongs to the TVP23 family.</text>
</comment>
<keyword evidence="5 6" id="KW-0472">Membrane</keyword>
<comment type="function">
    <text evidence="6">Golgi membrane protein involved in vesicular trafficking.</text>
</comment>
<reference evidence="7 8" key="1">
    <citation type="submission" date="2019-09" db="EMBL/GenBank/DDBJ databases">
        <title>A chromosome-level genome assembly of the Chinese tupelo Nyssa sinensis.</title>
        <authorList>
            <person name="Yang X."/>
            <person name="Kang M."/>
            <person name="Yang Y."/>
            <person name="Xiong H."/>
            <person name="Wang M."/>
            <person name="Zhang Z."/>
            <person name="Wang Z."/>
            <person name="Wu H."/>
            <person name="Ma T."/>
            <person name="Liu J."/>
            <person name="Xi Z."/>
        </authorList>
    </citation>
    <scope>NUCLEOTIDE SEQUENCE [LARGE SCALE GENOMIC DNA]</scope>
    <source>
        <strain evidence="7">J267</strain>
        <tissue evidence="7">Leaf</tissue>
    </source>
</reference>
<proteinExistence type="inferred from homology"/>
<dbReference type="GO" id="GO:0016192">
    <property type="term" value="P:vesicle-mediated transport"/>
    <property type="evidence" value="ECO:0007669"/>
    <property type="project" value="TreeGrafter"/>
</dbReference>
<keyword evidence="6" id="KW-0333">Golgi apparatus</keyword>
<evidence type="ECO:0000256" key="2">
    <source>
        <dbReference type="ARBA" id="ARBA00005467"/>
    </source>
</evidence>
<evidence type="ECO:0000256" key="1">
    <source>
        <dbReference type="ARBA" id="ARBA00004141"/>
    </source>
</evidence>
<protein>
    <recommendedName>
        <fullName evidence="6">Golgi apparatus membrane protein TVP23</fullName>
    </recommendedName>
</protein>
<keyword evidence="8" id="KW-1185">Reference proteome</keyword>
<organism evidence="7 8">
    <name type="scientific">Nyssa sinensis</name>
    <dbReference type="NCBI Taxonomy" id="561372"/>
    <lineage>
        <taxon>Eukaryota</taxon>
        <taxon>Viridiplantae</taxon>
        <taxon>Streptophyta</taxon>
        <taxon>Embryophyta</taxon>
        <taxon>Tracheophyta</taxon>
        <taxon>Spermatophyta</taxon>
        <taxon>Magnoliopsida</taxon>
        <taxon>eudicotyledons</taxon>
        <taxon>Gunneridae</taxon>
        <taxon>Pentapetalae</taxon>
        <taxon>asterids</taxon>
        <taxon>Cornales</taxon>
        <taxon>Nyssaceae</taxon>
        <taxon>Nyssa</taxon>
    </lineage>
</organism>
<evidence type="ECO:0000313" key="8">
    <source>
        <dbReference type="Proteomes" id="UP000325577"/>
    </source>
</evidence>
<keyword evidence="3 6" id="KW-0812">Transmembrane</keyword>
<evidence type="ECO:0000256" key="3">
    <source>
        <dbReference type="ARBA" id="ARBA00022692"/>
    </source>
</evidence>
<dbReference type="GO" id="GO:0009306">
    <property type="term" value="P:protein secretion"/>
    <property type="evidence" value="ECO:0007669"/>
    <property type="project" value="TreeGrafter"/>
</dbReference>
<keyword evidence="4 6" id="KW-1133">Transmembrane helix</keyword>
<evidence type="ECO:0000256" key="6">
    <source>
        <dbReference type="RuleBase" id="RU361206"/>
    </source>
</evidence>
<dbReference type="GO" id="GO:0000139">
    <property type="term" value="C:Golgi membrane"/>
    <property type="evidence" value="ECO:0007669"/>
    <property type="project" value="UniProtKB-SubCell"/>
</dbReference>
<gene>
    <name evidence="7" type="ORF">F0562_000733</name>
</gene>
<dbReference type="PANTHER" id="PTHR13019:SF22">
    <property type="entry name" value="GOLGI APPARATUS MEMBRANE PROTEIN TVP23"/>
    <property type="match status" value="1"/>
</dbReference>
<dbReference type="AlphaFoldDB" id="A0A5J5C1C9"/>
<evidence type="ECO:0000313" key="7">
    <source>
        <dbReference type="EMBL" id="KAA8549049.1"/>
    </source>
</evidence>
<sequence>MNKKDSLLFWWTLYLNAAAWIILGIFSVIRFEPDYVLVVGVCLSLGIANIIGFTKCCKVSRNAFSLLPDAKKQIQSFASQTIASHFSSTIHSAFGVV</sequence>
<dbReference type="OrthoDB" id="1698985at2759"/>
<dbReference type="InterPro" id="IPR008564">
    <property type="entry name" value="TVP23-like"/>
</dbReference>
<feature type="transmembrane region" description="Helical" evidence="6">
    <location>
        <begin position="35"/>
        <end position="54"/>
    </location>
</feature>
<dbReference type="PANTHER" id="PTHR13019">
    <property type="entry name" value="GOLGI APPARATUS MEMBRANE PROTEIN TVP23"/>
    <property type="match status" value="1"/>
</dbReference>
<dbReference type="Pfam" id="PF05832">
    <property type="entry name" value="DUF846"/>
    <property type="match status" value="1"/>
</dbReference>
<dbReference type="EMBL" id="CM018031">
    <property type="protein sequence ID" value="KAA8549049.1"/>
    <property type="molecule type" value="Genomic_DNA"/>
</dbReference>
<comment type="subcellular location">
    <subcellularLocation>
        <location evidence="6">Golgi apparatus membrane</location>
        <topology evidence="6">Multi-pass membrane protein</topology>
    </subcellularLocation>
    <subcellularLocation>
        <location evidence="1">Membrane</location>
        <topology evidence="1">Multi-pass membrane protein</topology>
    </subcellularLocation>
</comment>
<name>A0A5J5C1C9_9ASTE</name>